<proteinExistence type="predicted"/>
<reference evidence="2" key="1">
    <citation type="journal article" date="2022" name="Mol. Ecol. Resour.">
        <title>The genomes of chicory, endive, great burdock and yacon provide insights into Asteraceae palaeo-polyploidization history and plant inulin production.</title>
        <authorList>
            <person name="Fan W."/>
            <person name="Wang S."/>
            <person name="Wang H."/>
            <person name="Wang A."/>
            <person name="Jiang F."/>
            <person name="Liu H."/>
            <person name="Zhao H."/>
            <person name="Xu D."/>
            <person name="Zhang Y."/>
        </authorList>
    </citation>
    <scope>NUCLEOTIDE SEQUENCE [LARGE SCALE GENOMIC DNA]</scope>
    <source>
        <strain evidence="2">cv. Niubang</strain>
    </source>
</reference>
<protein>
    <submittedName>
        <fullName evidence="1">Uncharacterized protein</fullName>
    </submittedName>
</protein>
<dbReference type="EMBL" id="CM042051">
    <property type="protein sequence ID" value="KAI3729638.1"/>
    <property type="molecule type" value="Genomic_DNA"/>
</dbReference>
<keyword evidence="2" id="KW-1185">Reference proteome</keyword>
<organism evidence="1 2">
    <name type="scientific">Arctium lappa</name>
    <name type="common">Greater burdock</name>
    <name type="synonym">Lappa major</name>
    <dbReference type="NCBI Taxonomy" id="4217"/>
    <lineage>
        <taxon>Eukaryota</taxon>
        <taxon>Viridiplantae</taxon>
        <taxon>Streptophyta</taxon>
        <taxon>Embryophyta</taxon>
        <taxon>Tracheophyta</taxon>
        <taxon>Spermatophyta</taxon>
        <taxon>Magnoliopsida</taxon>
        <taxon>eudicotyledons</taxon>
        <taxon>Gunneridae</taxon>
        <taxon>Pentapetalae</taxon>
        <taxon>asterids</taxon>
        <taxon>campanulids</taxon>
        <taxon>Asterales</taxon>
        <taxon>Asteraceae</taxon>
        <taxon>Carduoideae</taxon>
        <taxon>Cardueae</taxon>
        <taxon>Arctiinae</taxon>
        <taxon>Arctium</taxon>
    </lineage>
</organism>
<accession>A0ACB9C5U0</accession>
<dbReference type="Proteomes" id="UP001055879">
    <property type="component" value="Linkage Group LG05"/>
</dbReference>
<reference evidence="1 2" key="2">
    <citation type="journal article" date="2022" name="Mol. Ecol. Resour.">
        <title>The genomes of chicory, endive, great burdock and yacon provide insights into Asteraceae paleo-polyploidization history and plant inulin production.</title>
        <authorList>
            <person name="Fan W."/>
            <person name="Wang S."/>
            <person name="Wang H."/>
            <person name="Wang A."/>
            <person name="Jiang F."/>
            <person name="Liu H."/>
            <person name="Zhao H."/>
            <person name="Xu D."/>
            <person name="Zhang Y."/>
        </authorList>
    </citation>
    <scope>NUCLEOTIDE SEQUENCE [LARGE SCALE GENOMIC DNA]</scope>
    <source>
        <strain evidence="2">cv. Niubang</strain>
    </source>
</reference>
<gene>
    <name evidence="1" type="ORF">L6452_18299</name>
</gene>
<sequence length="260" mass="29454">MDQFLLEVLQAPDPVNMEKFFSRVPSIFNVVLFSTHGYFGQSNVLGLPDTGGQVVYVLDQVVALEEELLLRIKQQGLNYKPQILVVTRLLPDAKGTKCGQVVEPVINTKHSHILRVPFRTEKGVLRKWVSRFDIYPYLEKFTQACSLPSFHFASCNDCTCFREDQVRRFGHELEAIGPKISLFLPIHNYMIAMNSADFIITSTYQEIAGSKDRTGQYESHGAFTLPGLYRVVSSIDLFDPKFNIASPGADQTVYFPYIDT</sequence>
<name>A0ACB9C5U0_ARCLA</name>
<evidence type="ECO:0000313" key="2">
    <source>
        <dbReference type="Proteomes" id="UP001055879"/>
    </source>
</evidence>
<comment type="caution">
    <text evidence="1">The sequence shown here is derived from an EMBL/GenBank/DDBJ whole genome shotgun (WGS) entry which is preliminary data.</text>
</comment>
<evidence type="ECO:0000313" key="1">
    <source>
        <dbReference type="EMBL" id="KAI3729638.1"/>
    </source>
</evidence>